<evidence type="ECO:0000313" key="2">
    <source>
        <dbReference type="Proteomes" id="UP000019194"/>
    </source>
</evidence>
<dbReference type="EMBL" id="CBWP010000081">
    <property type="protein sequence ID" value="CDL41033.1"/>
    <property type="molecule type" value="Genomic_DNA"/>
</dbReference>
<protein>
    <submittedName>
        <fullName evidence="1">Uncharacterized protein</fullName>
    </submittedName>
</protein>
<sequence>MNLCQTAIHVKNTNKIAALQTPENRHDDNRFSRNIEWNY</sequence>
<reference evidence="1 2" key="1">
    <citation type="submission" date="2013-10" db="EMBL/GenBank/DDBJ databases">
        <title>Antibiotic resistance diversity of beta-lactamase producers in the General Hospital Vienna.</title>
        <authorList>
            <person name="Barisic I."/>
            <person name="Mitteregger D."/>
            <person name="Hirschl A.M."/>
            <person name="Noehammer C."/>
            <person name="Wiesinger-Mayr H."/>
        </authorList>
    </citation>
    <scope>NUCLEOTIDE SEQUENCE [LARGE SCALE GENOMIC DNA]</scope>
    <source>
        <strain evidence="1 2">ISC11</strain>
    </source>
</reference>
<dbReference type="AlphaFoldDB" id="A0A133LI47"/>
<accession>A0A133LI47</accession>
<proteinExistence type="predicted"/>
<dbReference type="Proteomes" id="UP000019194">
    <property type="component" value="Unassembled WGS sequence"/>
</dbReference>
<organism evidence="1 2">
    <name type="scientific">Citrobacter freundii</name>
    <dbReference type="NCBI Taxonomy" id="546"/>
    <lineage>
        <taxon>Bacteria</taxon>
        <taxon>Pseudomonadati</taxon>
        <taxon>Pseudomonadota</taxon>
        <taxon>Gammaproteobacteria</taxon>
        <taxon>Enterobacterales</taxon>
        <taxon>Enterobacteriaceae</taxon>
        <taxon>Citrobacter</taxon>
        <taxon>Citrobacter freundii complex</taxon>
    </lineage>
</organism>
<name>A0A133LI47_CITFR</name>
<comment type="caution">
    <text evidence="1">The sequence shown here is derived from an EMBL/GenBank/DDBJ whole genome shotgun (WGS) entry which is preliminary data.</text>
</comment>
<evidence type="ECO:0000313" key="1">
    <source>
        <dbReference type="EMBL" id="CDL41033.1"/>
    </source>
</evidence>